<dbReference type="InterPro" id="IPR027450">
    <property type="entry name" value="AlkB-like"/>
</dbReference>
<evidence type="ECO:0000256" key="4">
    <source>
        <dbReference type="ARBA" id="ARBA00023002"/>
    </source>
</evidence>
<evidence type="ECO:0000313" key="8">
    <source>
        <dbReference type="EMBL" id="MCO1654064.1"/>
    </source>
</evidence>
<dbReference type="PROSITE" id="PS51471">
    <property type="entry name" value="FE2OG_OXY"/>
    <property type="match status" value="1"/>
</dbReference>
<dbReference type="Pfam" id="PF13532">
    <property type="entry name" value="2OG-FeII_Oxy_2"/>
    <property type="match status" value="1"/>
</dbReference>
<evidence type="ECO:0000256" key="6">
    <source>
        <dbReference type="SAM" id="MobiDB-lite"/>
    </source>
</evidence>
<evidence type="ECO:0000256" key="2">
    <source>
        <dbReference type="ARBA" id="ARBA00022723"/>
    </source>
</evidence>
<accession>A0ABT0ZTM0</accession>
<evidence type="ECO:0000313" key="9">
    <source>
        <dbReference type="Proteomes" id="UP001165283"/>
    </source>
</evidence>
<dbReference type="SUPFAM" id="SSF51197">
    <property type="entry name" value="Clavaminate synthase-like"/>
    <property type="match status" value="1"/>
</dbReference>
<keyword evidence="5" id="KW-0408">Iron</keyword>
<dbReference type="InterPro" id="IPR037151">
    <property type="entry name" value="AlkB-like_sf"/>
</dbReference>
<protein>
    <submittedName>
        <fullName evidence="8">Alpha-ketoglutarate-dependent dioxygenase AlkB</fullName>
    </submittedName>
</protein>
<dbReference type="GO" id="GO:0051213">
    <property type="term" value="F:dioxygenase activity"/>
    <property type="evidence" value="ECO:0007669"/>
    <property type="project" value="UniProtKB-KW"/>
</dbReference>
<keyword evidence="9" id="KW-1185">Reference proteome</keyword>
<sequence>MHELLPRERRTLAPGAVHLPDWLDLGEQRRLVEACRTWAREGPGMRHAVPPNGARMSVRTVCLGWHWMPYRYSRTRDDQDGSPVTPFPAWLAALGRRAVAEAYLDADRGRRYAPDIALVNHYDEGARLGMHRDGDEHAPDPVVSLSLGAPCLFRLGGTEHRGRPWVDVELRSGDLVVFGDEHRLAYHGVPKLLEHSPADVPDIGLDRGRLNITLRVSGFADPPHPADARSGAVGSCRARSTE</sequence>
<evidence type="ECO:0000256" key="3">
    <source>
        <dbReference type="ARBA" id="ARBA00022964"/>
    </source>
</evidence>
<proteinExistence type="predicted"/>
<feature type="region of interest" description="Disordered" evidence="6">
    <location>
        <begin position="219"/>
        <end position="242"/>
    </location>
</feature>
<feature type="domain" description="Fe2OG dioxygenase" evidence="7">
    <location>
        <begin position="113"/>
        <end position="218"/>
    </location>
</feature>
<dbReference type="PANTHER" id="PTHR16557:SF2">
    <property type="entry name" value="NUCLEIC ACID DIOXYGENASE ALKBH1"/>
    <property type="match status" value="1"/>
</dbReference>
<dbReference type="Proteomes" id="UP001165283">
    <property type="component" value="Unassembled WGS sequence"/>
</dbReference>
<gene>
    <name evidence="8" type="ORF">KDL28_03235</name>
</gene>
<comment type="cofactor">
    <cofactor evidence="1">
        <name>Fe(2+)</name>
        <dbReference type="ChEBI" id="CHEBI:29033"/>
    </cofactor>
</comment>
<reference evidence="8" key="1">
    <citation type="submission" date="2021-04" db="EMBL/GenBank/DDBJ databases">
        <title>Pseudonocardia sp. nov., isolated from sandy soil of mangrove forest.</title>
        <authorList>
            <person name="Zan Z."/>
            <person name="Huang R."/>
            <person name="Liu W."/>
        </authorList>
    </citation>
    <scope>NUCLEOTIDE SEQUENCE</scope>
    <source>
        <strain evidence="8">S2-4</strain>
    </source>
</reference>
<evidence type="ECO:0000256" key="1">
    <source>
        <dbReference type="ARBA" id="ARBA00001954"/>
    </source>
</evidence>
<comment type="caution">
    <text evidence="8">The sequence shown here is derived from an EMBL/GenBank/DDBJ whole genome shotgun (WGS) entry which is preliminary data.</text>
</comment>
<keyword evidence="3 8" id="KW-0223">Dioxygenase</keyword>
<keyword evidence="2" id="KW-0479">Metal-binding</keyword>
<dbReference type="EMBL" id="JAGSOV010000009">
    <property type="protein sequence ID" value="MCO1654064.1"/>
    <property type="molecule type" value="Genomic_DNA"/>
</dbReference>
<dbReference type="RefSeq" id="WP_252435670.1">
    <property type="nucleotide sequence ID" value="NZ_JAGSOV010000009.1"/>
</dbReference>
<dbReference type="InterPro" id="IPR005123">
    <property type="entry name" value="Oxoglu/Fe-dep_dioxygenase_dom"/>
</dbReference>
<name>A0ABT0ZTM0_9PSEU</name>
<dbReference type="InterPro" id="IPR004574">
    <property type="entry name" value="Alkb"/>
</dbReference>
<dbReference type="PANTHER" id="PTHR16557">
    <property type="entry name" value="ALKYLATED DNA REPAIR PROTEIN ALKB-RELATED"/>
    <property type="match status" value="1"/>
</dbReference>
<keyword evidence="4" id="KW-0560">Oxidoreductase</keyword>
<dbReference type="Gene3D" id="2.60.120.590">
    <property type="entry name" value="Alpha-ketoglutarate-dependent dioxygenase AlkB-like"/>
    <property type="match status" value="1"/>
</dbReference>
<evidence type="ECO:0000256" key="5">
    <source>
        <dbReference type="ARBA" id="ARBA00023004"/>
    </source>
</evidence>
<evidence type="ECO:0000259" key="7">
    <source>
        <dbReference type="PROSITE" id="PS51471"/>
    </source>
</evidence>
<organism evidence="8 9">
    <name type="scientific">Pseudonocardia humida</name>
    <dbReference type="NCBI Taxonomy" id="2800819"/>
    <lineage>
        <taxon>Bacteria</taxon>
        <taxon>Bacillati</taxon>
        <taxon>Actinomycetota</taxon>
        <taxon>Actinomycetes</taxon>
        <taxon>Pseudonocardiales</taxon>
        <taxon>Pseudonocardiaceae</taxon>
        <taxon>Pseudonocardia</taxon>
    </lineage>
</organism>